<gene>
    <name evidence="1" type="ORF">CYMTET_52775</name>
</gene>
<accession>A0AAE0BK06</accession>
<sequence length="146" mass="15093">MATISARMRFTSREKQRGQILSWTEASLDDLQLLLEVVRPHTDALLASELFAVDSLGAIAVGPWQPGPGAWAERKDAEFAKFREVMAWAAYGVGFARFGGASAGAAAASALNGASGYGGGVSAGTAGATGIPFDKLPMKALEASAF</sequence>
<reference evidence="1 2" key="1">
    <citation type="journal article" date="2015" name="Genome Biol. Evol.">
        <title>Comparative Genomics of a Bacterivorous Green Alga Reveals Evolutionary Causalities and Consequences of Phago-Mixotrophic Mode of Nutrition.</title>
        <authorList>
            <person name="Burns J.A."/>
            <person name="Paasch A."/>
            <person name="Narechania A."/>
            <person name="Kim E."/>
        </authorList>
    </citation>
    <scope>NUCLEOTIDE SEQUENCE [LARGE SCALE GENOMIC DNA]</scope>
    <source>
        <strain evidence="1 2">PLY_AMNH</strain>
    </source>
</reference>
<keyword evidence="2" id="KW-1185">Reference proteome</keyword>
<comment type="caution">
    <text evidence="1">The sequence shown here is derived from an EMBL/GenBank/DDBJ whole genome shotgun (WGS) entry which is preliminary data.</text>
</comment>
<name>A0AAE0BK06_9CHLO</name>
<proteinExistence type="predicted"/>
<dbReference type="AlphaFoldDB" id="A0AAE0BK06"/>
<dbReference type="EMBL" id="LGRX02034701">
    <property type="protein sequence ID" value="KAK3237109.1"/>
    <property type="molecule type" value="Genomic_DNA"/>
</dbReference>
<protein>
    <submittedName>
        <fullName evidence="1">Uncharacterized protein</fullName>
    </submittedName>
</protein>
<evidence type="ECO:0000313" key="1">
    <source>
        <dbReference type="EMBL" id="KAK3237109.1"/>
    </source>
</evidence>
<organism evidence="1 2">
    <name type="scientific">Cymbomonas tetramitiformis</name>
    <dbReference type="NCBI Taxonomy" id="36881"/>
    <lineage>
        <taxon>Eukaryota</taxon>
        <taxon>Viridiplantae</taxon>
        <taxon>Chlorophyta</taxon>
        <taxon>Pyramimonadophyceae</taxon>
        <taxon>Pyramimonadales</taxon>
        <taxon>Pyramimonadaceae</taxon>
        <taxon>Cymbomonas</taxon>
    </lineage>
</organism>
<dbReference type="Proteomes" id="UP001190700">
    <property type="component" value="Unassembled WGS sequence"/>
</dbReference>
<evidence type="ECO:0000313" key="2">
    <source>
        <dbReference type="Proteomes" id="UP001190700"/>
    </source>
</evidence>